<keyword evidence="2" id="KW-1185">Reference proteome</keyword>
<comment type="caution">
    <text evidence="1">The sequence shown here is derived from an EMBL/GenBank/DDBJ whole genome shotgun (WGS) entry which is preliminary data.</text>
</comment>
<proteinExistence type="predicted"/>
<reference evidence="1" key="1">
    <citation type="submission" date="2018-03" db="EMBL/GenBank/DDBJ databases">
        <title>Genomic characterization of a polymicrobial infection associated with a disease outbreak in Pacific white shrimp (Litopenaeus vannamei).</title>
        <authorList>
            <person name="Turner J.W."/>
            <person name="Bachand P.T."/>
            <person name="Tallman J."/>
            <person name="Elledge N.C."/>
            <person name="Pinnell L.J."/>
            <person name="Laughlin R.C."/>
            <person name="Zimba P.V."/>
        </authorList>
    </citation>
    <scope>NUCLEOTIDE SEQUENCE</scope>
    <source>
        <strain evidence="1">Hep-2b-22</strain>
    </source>
</reference>
<accession>A0ACD3SUP2</accession>
<sequence length="199" mass="22147">MKMKLIALAVVCLAVSGCANNIVVMQPTTQQHDLRDLDRDGVIEAREQCQASVAGSQVNNVGCGEEKNYKQKHELDIHFANNSAIIPQNSMGQIKEIADILKQNPNQHIVIEGHCSKTGSRALNLALSERRAEAVMQVLAQDFAISPNRMQAIGYGFDRPIDISGTEEGRERNRRVVAVINNQHQAIDMKWDIYTIDQK</sequence>
<organism evidence="1 2">
    <name type="scientific">Photobacterium damselae</name>
    <dbReference type="NCBI Taxonomy" id="38293"/>
    <lineage>
        <taxon>Bacteria</taxon>
        <taxon>Pseudomonadati</taxon>
        <taxon>Pseudomonadota</taxon>
        <taxon>Gammaproteobacteria</taxon>
        <taxon>Vibrionales</taxon>
        <taxon>Vibrionaceae</taxon>
        <taxon>Photobacterium</taxon>
    </lineage>
</organism>
<evidence type="ECO:0000313" key="2">
    <source>
        <dbReference type="Proteomes" id="UP000718715"/>
    </source>
</evidence>
<dbReference type="Proteomes" id="UP000718715">
    <property type="component" value="Unassembled WGS sequence"/>
</dbReference>
<dbReference type="EMBL" id="PZOJ01000120">
    <property type="protein sequence ID" value="TMX70832.1"/>
    <property type="molecule type" value="Genomic_DNA"/>
</dbReference>
<protein>
    <submittedName>
        <fullName evidence="1">Uncharacterized protein</fullName>
    </submittedName>
</protein>
<evidence type="ECO:0000313" key="1">
    <source>
        <dbReference type="EMBL" id="TMX70832.1"/>
    </source>
</evidence>
<gene>
    <name evidence="1" type="ORF">DA092_19575</name>
</gene>
<name>A0ACD3SUP2_PHODM</name>